<dbReference type="AlphaFoldDB" id="A0AA40A813"/>
<accession>A0AA40A813</accession>
<dbReference type="EMBL" id="JAUKUA010000005">
    <property type="protein sequence ID" value="KAK0710970.1"/>
    <property type="molecule type" value="Genomic_DNA"/>
</dbReference>
<keyword evidence="3" id="KW-1185">Reference proteome</keyword>
<name>A0AA40A813_9PEZI</name>
<sequence length="308" mass="34068">MRNPRRPPPKLLHDTLSPTPSHLLTLALADHLPPSLSPSPTTPSHVGPLASYPPPPPTTPLPQGHHLVYFPIQVPPSRLQPDGTDPDHGPGAPFVRRMWAGGSVVFSRGWERVLRLDGRRAVCVETVGAPVLRADKVLVEVRRRYGEGVEEEVRRLVFMREREAWEAGEAGKGRSVRAPQNPSFSFTLRPDATLLFHFSALSYNAHAIHLNPEYARAQEGYRGLLVHGPLTLVLMLSALRHFSKTQDTWVESIDYRNLAPLYVDEELKVCAREIESSAATTPGTKRWQVWIEGPDGGLAVRGTAVTSP</sequence>
<evidence type="ECO:0000256" key="1">
    <source>
        <dbReference type="SAM" id="MobiDB-lite"/>
    </source>
</evidence>
<feature type="compositionally biased region" description="Pro residues" evidence="1">
    <location>
        <begin position="51"/>
        <end position="60"/>
    </location>
</feature>
<evidence type="ECO:0000313" key="3">
    <source>
        <dbReference type="Proteomes" id="UP001172102"/>
    </source>
</evidence>
<gene>
    <name evidence="2" type="ORF">B0H67DRAFT_667999</name>
</gene>
<dbReference type="GO" id="GO:0019171">
    <property type="term" value="F:(3R)-hydroxyacyl-[acyl-carrier-protein] dehydratase activity"/>
    <property type="evidence" value="ECO:0007669"/>
    <property type="project" value="TreeGrafter"/>
</dbReference>
<dbReference type="SUPFAM" id="SSF54637">
    <property type="entry name" value="Thioesterase/thiol ester dehydrase-isomerase"/>
    <property type="match status" value="1"/>
</dbReference>
<proteinExistence type="predicted"/>
<dbReference type="Gene3D" id="3.10.129.10">
    <property type="entry name" value="Hotdog Thioesterase"/>
    <property type="match status" value="1"/>
</dbReference>
<dbReference type="PANTHER" id="PTHR28152">
    <property type="entry name" value="HYDROXYACYL-THIOESTER DEHYDRATASE TYPE 2, MITOCHONDRIAL"/>
    <property type="match status" value="1"/>
</dbReference>
<comment type="caution">
    <text evidence="2">The sequence shown here is derived from an EMBL/GenBank/DDBJ whole genome shotgun (WGS) entry which is preliminary data.</text>
</comment>
<feature type="region of interest" description="Disordered" evidence="1">
    <location>
        <begin position="31"/>
        <end position="65"/>
    </location>
</feature>
<dbReference type="InterPro" id="IPR052741">
    <property type="entry name" value="Mitochondrial_HTD2"/>
</dbReference>
<dbReference type="PANTHER" id="PTHR28152:SF1">
    <property type="entry name" value="HYDROXYACYL-THIOESTER DEHYDRATASE TYPE 2, MITOCHONDRIAL"/>
    <property type="match status" value="1"/>
</dbReference>
<dbReference type="Proteomes" id="UP001172102">
    <property type="component" value="Unassembled WGS sequence"/>
</dbReference>
<evidence type="ECO:0000313" key="2">
    <source>
        <dbReference type="EMBL" id="KAK0710970.1"/>
    </source>
</evidence>
<dbReference type="InterPro" id="IPR029069">
    <property type="entry name" value="HotDog_dom_sf"/>
</dbReference>
<organism evidence="2 3">
    <name type="scientific">Lasiosphaeris hirsuta</name>
    <dbReference type="NCBI Taxonomy" id="260670"/>
    <lineage>
        <taxon>Eukaryota</taxon>
        <taxon>Fungi</taxon>
        <taxon>Dikarya</taxon>
        <taxon>Ascomycota</taxon>
        <taxon>Pezizomycotina</taxon>
        <taxon>Sordariomycetes</taxon>
        <taxon>Sordariomycetidae</taxon>
        <taxon>Sordariales</taxon>
        <taxon>Lasiosphaeriaceae</taxon>
        <taxon>Lasiosphaeris</taxon>
    </lineage>
</organism>
<protein>
    <submittedName>
        <fullName evidence="2">HotDog domain-containing protein</fullName>
    </submittedName>
</protein>
<reference evidence="2" key="1">
    <citation type="submission" date="2023-06" db="EMBL/GenBank/DDBJ databases">
        <title>Genome-scale phylogeny and comparative genomics of the fungal order Sordariales.</title>
        <authorList>
            <consortium name="Lawrence Berkeley National Laboratory"/>
            <person name="Hensen N."/>
            <person name="Bonometti L."/>
            <person name="Westerberg I."/>
            <person name="Brannstrom I.O."/>
            <person name="Guillou S."/>
            <person name="Cros-Aarteil S."/>
            <person name="Calhoun S."/>
            <person name="Haridas S."/>
            <person name="Kuo A."/>
            <person name="Mondo S."/>
            <person name="Pangilinan J."/>
            <person name="Riley R."/>
            <person name="Labutti K."/>
            <person name="Andreopoulos B."/>
            <person name="Lipzen A."/>
            <person name="Chen C."/>
            <person name="Yanf M."/>
            <person name="Daum C."/>
            <person name="Ng V."/>
            <person name="Clum A."/>
            <person name="Steindorff A."/>
            <person name="Ohm R."/>
            <person name="Martin F."/>
            <person name="Silar P."/>
            <person name="Natvig D."/>
            <person name="Lalanne C."/>
            <person name="Gautier V."/>
            <person name="Ament-Velasquez S.L."/>
            <person name="Kruys A."/>
            <person name="Hutchinson M.I."/>
            <person name="Powell A.J."/>
            <person name="Barry K."/>
            <person name="Miller A.N."/>
            <person name="Grigoriev I.V."/>
            <person name="Debuchy R."/>
            <person name="Gladieux P."/>
            <person name="Thoren M.H."/>
            <person name="Johannesson H."/>
        </authorList>
    </citation>
    <scope>NUCLEOTIDE SEQUENCE</scope>
    <source>
        <strain evidence="2">SMH4607-1</strain>
    </source>
</reference>
<dbReference type="GO" id="GO:0005739">
    <property type="term" value="C:mitochondrion"/>
    <property type="evidence" value="ECO:0007669"/>
    <property type="project" value="TreeGrafter"/>
</dbReference>